<dbReference type="Gene3D" id="3.40.50.720">
    <property type="entry name" value="NAD(P)-binding Rossmann-like Domain"/>
    <property type="match status" value="1"/>
</dbReference>
<dbReference type="SUPFAM" id="SSF51735">
    <property type="entry name" value="NAD(P)-binding Rossmann-fold domains"/>
    <property type="match status" value="1"/>
</dbReference>
<dbReference type="PANTHER" id="PTHR48075:SF5">
    <property type="entry name" value="3-HYDROXYBUTYRYL-COA DEHYDROGENASE"/>
    <property type="match status" value="1"/>
</dbReference>
<evidence type="ECO:0000313" key="7">
    <source>
        <dbReference type="Proteomes" id="UP001597178"/>
    </source>
</evidence>
<comment type="caution">
    <text evidence="6">The sequence shown here is derived from an EMBL/GenBank/DDBJ whole genome shotgun (WGS) entry which is preliminary data.</text>
</comment>
<accession>A0ABW3ZR13</accession>
<dbReference type="PANTHER" id="PTHR48075">
    <property type="entry name" value="3-HYDROXYACYL-COA DEHYDROGENASE FAMILY PROTEIN"/>
    <property type="match status" value="1"/>
</dbReference>
<sequence length="251" mass="28002">MNNKSQIIIAGHNSLARTIYEECNQLGVANVDWNDFSRGKDTNVVIETENSSREHKKQAIQEIETSVQAEATILSTSLRMPATEIASWLNNSSRVIGFGAFSTINESGLVELAPALQTDIFHLRSAETFFGYLGKEIEVVEDEVGLVFPRILAMIINEAAFALTGKTADAHDIDVAMKKGTNYPYGPLEWAEKIGLEDVYAVLQGLFEQLGEDRYRPAPLIRKLIYAGWIGADVQKGFYYYQDRLKGEVMN</sequence>
<evidence type="ECO:0000259" key="5">
    <source>
        <dbReference type="Pfam" id="PF02737"/>
    </source>
</evidence>
<dbReference type="InterPro" id="IPR008927">
    <property type="entry name" value="6-PGluconate_DH-like_C_sf"/>
</dbReference>
<reference evidence="7" key="1">
    <citation type="journal article" date="2019" name="Int. J. Syst. Evol. Microbiol.">
        <title>The Global Catalogue of Microorganisms (GCM) 10K type strain sequencing project: providing services to taxonomists for standard genome sequencing and annotation.</title>
        <authorList>
            <consortium name="The Broad Institute Genomics Platform"/>
            <consortium name="The Broad Institute Genome Sequencing Center for Infectious Disease"/>
            <person name="Wu L."/>
            <person name="Ma J."/>
        </authorList>
    </citation>
    <scope>NUCLEOTIDE SEQUENCE [LARGE SCALE GENOMIC DNA]</scope>
    <source>
        <strain evidence="7">CCUG 54822</strain>
    </source>
</reference>
<keyword evidence="3" id="KW-0560">Oxidoreductase</keyword>
<gene>
    <name evidence="6" type="ORF">ACFQ4A_03890</name>
</gene>
<dbReference type="InterPro" id="IPR036291">
    <property type="entry name" value="NAD(P)-bd_dom_sf"/>
</dbReference>
<protein>
    <submittedName>
        <fullName evidence="6">3-hydroxyacyl-CoA dehydrogenase family protein</fullName>
    </submittedName>
</protein>
<name>A0ABW3ZR13_9BACI</name>
<dbReference type="Pfam" id="PF00725">
    <property type="entry name" value="3HCDH"/>
    <property type="match status" value="1"/>
</dbReference>
<dbReference type="InterPro" id="IPR006108">
    <property type="entry name" value="3HC_DH_C"/>
</dbReference>
<organism evidence="6 7">
    <name type="scientific">Lentibacillus salinarum</name>
    <dbReference type="NCBI Taxonomy" id="446820"/>
    <lineage>
        <taxon>Bacteria</taxon>
        <taxon>Bacillati</taxon>
        <taxon>Bacillota</taxon>
        <taxon>Bacilli</taxon>
        <taxon>Bacillales</taxon>
        <taxon>Bacillaceae</taxon>
        <taxon>Lentibacillus</taxon>
    </lineage>
</organism>
<dbReference type="Proteomes" id="UP001597178">
    <property type="component" value="Unassembled WGS sequence"/>
</dbReference>
<comment type="pathway">
    <text evidence="1">Lipid metabolism; butanoate metabolism.</text>
</comment>
<feature type="domain" description="3-hydroxyacyl-CoA dehydrogenase C-terminal" evidence="4">
    <location>
        <begin position="145"/>
        <end position="241"/>
    </location>
</feature>
<dbReference type="Gene3D" id="1.10.1040.10">
    <property type="entry name" value="N-(1-d-carboxylethyl)-l-norvaline Dehydrogenase, domain 2"/>
    <property type="match status" value="1"/>
</dbReference>
<dbReference type="SUPFAM" id="SSF48179">
    <property type="entry name" value="6-phosphogluconate dehydrogenase C-terminal domain-like"/>
    <property type="match status" value="1"/>
</dbReference>
<feature type="domain" description="3-hydroxyacyl-CoA dehydrogenase NAD binding" evidence="5">
    <location>
        <begin position="34"/>
        <end position="141"/>
    </location>
</feature>
<evidence type="ECO:0000313" key="6">
    <source>
        <dbReference type="EMBL" id="MFD1360821.1"/>
    </source>
</evidence>
<dbReference type="Pfam" id="PF02737">
    <property type="entry name" value="3HCDH_N"/>
    <property type="match status" value="1"/>
</dbReference>
<dbReference type="RefSeq" id="WP_382397772.1">
    <property type="nucleotide sequence ID" value="NZ_JBHTNH010000003.1"/>
</dbReference>
<proteinExistence type="inferred from homology"/>
<dbReference type="InterPro" id="IPR006176">
    <property type="entry name" value="3-OHacyl-CoA_DH_NAD-bd"/>
</dbReference>
<dbReference type="InterPro" id="IPR013328">
    <property type="entry name" value="6PGD_dom2"/>
</dbReference>
<evidence type="ECO:0000259" key="4">
    <source>
        <dbReference type="Pfam" id="PF00725"/>
    </source>
</evidence>
<keyword evidence="7" id="KW-1185">Reference proteome</keyword>
<dbReference type="EMBL" id="JBHTNH010000003">
    <property type="protein sequence ID" value="MFD1360821.1"/>
    <property type="molecule type" value="Genomic_DNA"/>
</dbReference>
<evidence type="ECO:0000256" key="3">
    <source>
        <dbReference type="ARBA" id="ARBA00023002"/>
    </source>
</evidence>
<evidence type="ECO:0000256" key="2">
    <source>
        <dbReference type="ARBA" id="ARBA00009463"/>
    </source>
</evidence>
<comment type="similarity">
    <text evidence="2">Belongs to the 3-hydroxyacyl-CoA dehydrogenase family.</text>
</comment>
<evidence type="ECO:0000256" key="1">
    <source>
        <dbReference type="ARBA" id="ARBA00005086"/>
    </source>
</evidence>